<dbReference type="GO" id="GO:1902600">
    <property type="term" value="P:proton transmembrane transport"/>
    <property type="evidence" value="ECO:0007669"/>
    <property type="project" value="TreeGrafter"/>
</dbReference>
<dbReference type="Pfam" id="PF00689">
    <property type="entry name" value="Cation_ATPase_C"/>
    <property type="match status" value="1"/>
</dbReference>
<dbReference type="NCBIfam" id="TIGR01494">
    <property type="entry name" value="ATPase_P-type"/>
    <property type="match status" value="2"/>
</dbReference>
<accession>A0A1V9FZQ1</accession>
<dbReference type="FunFam" id="3.40.50.1000:FF:000001">
    <property type="entry name" value="Phospholipid-transporting ATPase IC"/>
    <property type="match status" value="1"/>
</dbReference>
<dbReference type="GO" id="GO:0005524">
    <property type="term" value="F:ATP binding"/>
    <property type="evidence" value="ECO:0007669"/>
    <property type="project" value="UniProtKB-KW"/>
</dbReference>
<keyword evidence="13" id="KW-0186">Copper</keyword>
<dbReference type="GO" id="GO:0140581">
    <property type="term" value="F:P-type monovalent copper transporter activity"/>
    <property type="evidence" value="ECO:0007669"/>
    <property type="project" value="UniProtKB-EC"/>
</dbReference>
<dbReference type="PANTHER" id="PTHR43294:SF21">
    <property type="entry name" value="CATION TRANSPORTING ATPASE"/>
    <property type="match status" value="1"/>
</dbReference>
<dbReference type="InterPro" id="IPR008250">
    <property type="entry name" value="ATPase_P-typ_transduc_dom_A_sf"/>
</dbReference>
<comment type="caution">
    <text evidence="19">The sequence shown here is derived from an EMBL/GenBank/DDBJ whole genome shotgun (WGS) entry which is preliminary data.</text>
</comment>
<keyword evidence="11" id="KW-1278">Translocase</keyword>
<dbReference type="Pfam" id="PF00122">
    <property type="entry name" value="E1-E2_ATPase"/>
    <property type="match status" value="1"/>
</dbReference>
<dbReference type="InterPro" id="IPR036412">
    <property type="entry name" value="HAD-like_sf"/>
</dbReference>
<dbReference type="InterPro" id="IPR001757">
    <property type="entry name" value="P_typ_ATPase"/>
</dbReference>
<dbReference type="SUPFAM" id="SSF81660">
    <property type="entry name" value="Metal cation-transporting ATPase, ATP-binding domain N"/>
    <property type="match status" value="1"/>
</dbReference>
<dbReference type="GO" id="GO:0005391">
    <property type="term" value="F:P-type sodium:potassium-exchanging transporter activity"/>
    <property type="evidence" value="ECO:0007669"/>
    <property type="project" value="TreeGrafter"/>
</dbReference>
<feature type="transmembrane region" description="Helical" evidence="17">
    <location>
        <begin position="739"/>
        <end position="760"/>
    </location>
</feature>
<evidence type="ECO:0000256" key="4">
    <source>
        <dbReference type="ARBA" id="ARBA00022448"/>
    </source>
</evidence>
<dbReference type="GO" id="GO:0046872">
    <property type="term" value="F:metal ion binding"/>
    <property type="evidence" value="ECO:0007669"/>
    <property type="project" value="UniProtKB-KW"/>
</dbReference>
<dbReference type="PRINTS" id="PR00120">
    <property type="entry name" value="HATPASE"/>
</dbReference>
<keyword evidence="8" id="KW-0547">Nucleotide-binding</keyword>
<evidence type="ECO:0000256" key="11">
    <source>
        <dbReference type="ARBA" id="ARBA00022967"/>
    </source>
</evidence>
<dbReference type="InterPro" id="IPR006068">
    <property type="entry name" value="ATPase_P-typ_cation-transptr_C"/>
</dbReference>
<dbReference type="GO" id="GO:0030007">
    <property type="term" value="P:intracellular potassium ion homeostasis"/>
    <property type="evidence" value="ECO:0007669"/>
    <property type="project" value="TreeGrafter"/>
</dbReference>
<dbReference type="EC" id="7.2.2.8" evidence="3"/>
<keyword evidence="7" id="KW-0479">Metal-binding</keyword>
<dbReference type="PROSITE" id="PS00154">
    <property type="entry name" value="ATPASE_E1_E2"/>
    <property type="match status" value="1"/>
</dbReference>
<evidence type="ECO:0000256" key="3">
    <source>
        <dbReference type="ARBA" id="ARBA00012517"/>
    </source>
</evidence>
<dbReference type="SMART" id="SM00831">
    <property type="entry name" value="Cation_ATPase_N"/>
    <property type="match status" value="1"/>
</dbReference>
<dbReference type="Pfam" id="PF13246">
    <property type="entry name" value="Cation_ATPase"/>
    <property type="match status" value="1"/>
</dbReference>
<feature type="transmembrane region" description="Helical" evidence="17">
    <location>
        <begin position="707"/>
        <end position="727"/>
    </location>
</feature>
<dbReference type="Gene3D" id="3.40.50.1000">
    <property type="entry name" value="HAD superfamily/HAD-like"/>
    <property type="match status" value="1"/>
</dbReference>
<comment type="subcellular location">
    <subcellularLocation>
        <location evidence="1">Cell membrane</location>
        <topology evidence="1">Multi-pass membrane protein</topology>
    </subcellularLocation>
</comment>
<evidence type="ECO:0000313" key="20">
    <source>
        <dbReference type="Proteomes" id="UP000192796"/>
    </source>
</evidence>
<dbReference type="SFLD" id="SFLDF00027">
    <property type="entry name" value="p-type_atpase"/>
    <property type="match status" value="1"/>
</dbReference>
<dbReference type="SUPFAM" id="SSF56784">
    <property type="entry name" value="HAD-like"/>
    <property type="match status" value="1"/>
</dbReference>
<evidence type="ECO:0000256" key="17">
    <source>
        <dbReference type="SAM" id="Phobius"/>
    </source>
</evidence>
<feature type="domain" description="Cation-transporting P-type ATPase N-terminal" evidence="18">
    <location>
        <begin position="24"/>
        <end position="98"/>
    </location>
</feature>
<feature type="transmembrane region" description="Helical" evidence="17">
    <location>
        <begin position="854"/>
        <end position="873"/>
    </location>
</feature>
<evidence type="ECO:0000256" key="5">
    <source>
        <dbReference type="ARBA" id="ARBA00022475"/>
    </source>
</evidence>
<dbReference type="InterPro" id="IPR044492">
    <property type="entry name" value="P_typ_ATPase_HD_dom"/>
</dbReference>
<proteinExistence type="inferred from homology"/>
<dbReference type="Gene3D" id="1.20.1110.10">
    <property type="entry name" value="Calcium-transporting ATPase, transmembrane domain"/>
    <property type="match status" value="1"/>
</dbReference>
<evidence type="ECO:0000256" key="2">
    <source>
        <dbReference type="ARBA" id="ARBA00005675"/>
    </source>
</evidence>
<evidence type="ECO:0000259" key="18">
    <source>
        <dbReference type="SMART" id="SM00831"/>
    </source>
</evidence>
<dbReference type="AlphaFoldDB" id="A0A1V9FZQ1"/>
<dbReference type="SFLD" id="SFLDG00002">
    <property type="entry name" value="C1.7:_P-type_atpase_like"/>
    <property type="match status" value="1"/>
</dbReference>
<keyword evidence="14" id="KW-0406">Ion transport</keyword>
<dbReference type="Proteomes" id="UP000192796">
    <property type="component" value="Unassembled WGS sequence"/>
</dbReference>
<feature type="transmembrane region" description="Helical" evidence="17">
    <location>
        <begin position="71"/>
        <end position="96"/>
    </location>
</feature>
<feature type="transmembrane region" description="Helical" evidence="17">
    <location>
        <begin position="296"/>
        <end position="320"/>
    </location>
</feature>
<keyword evidence="10" id="KW-0067">ATP-binding</keyword>
<gene>
    <name evidence="19" type="ORF">A3860_23005</name>
</gene>
<dbReference type="EMBL" id="LVYD01000044">
    <property type="protein sequence ID" value="OQP63810.1"/>
    <property type="molecule type" value="Genomic_DNA"/>
</dbReference>
<dbReference type="GO" id="GO:1990573">
    <property type="term" value="P:potassium ion import across plasma membrane"/>
    <property type="evidence" value="ECO:0007669"/>
    <property type="project" value="TreeGrafter"/>
</dbReference>
<evidence type="ECO:0000256" key="7">
    <source>
        <dbReference type="ARBA" id="ARBA00022723"/>
    </source>
</evidence>
<dbReference type="GO" id="GO:0016887">
    <property type="term" value="F:ATP hydrolysis activity"/>
    <property type="evidence" value="ECO:0007669"/>
    <property type="project" value="InterPro"/>
</dbReference>
<evidence type="ECO:0000256" key="6">
    <source>
        <dbReference type="ARBA" id="ARBA00022692"/>
    </source>
</evidence>
<keyword evidence="9" id="KW-0187">Copper transport</keyword>
<feature type="transmembrane region" description="Helical" evidence="17">
    <location>
        <begin position="781"/>
        <end position="800"/>
    </location>
</feature>
<evidence type="ECO:0000256" key="15">
    <source>
        <dbReference type="ARBA" id="ARBA00023136"/>
    </source>
</evidence>
<evidence type="ECO:0000256" key="8">
    <source>
        <dbReference type="ARBA" id="ARBA00022741"/>
    </source>
</evidence>
<feature type="transmembrane region" description="Helical" evidence="17">
    <location>
        <begin position="885"/>
        <end position="905"/>
    </location>
</feature>
<feature type="transmembrane region" description="Helical" evidence="17">
    <location>
        <begin position="102"/>
        <end position="121"/>
    </location>
</feature>
<keyword evidence="12 17" id="KW-1133">Transmembrane helix</keyword>
<protein>
    <recommendedName>
        <fullName evidence="3">P-type Cu(+) transporter</fullName>
        <ecNumber evidence="3">7.2.2.8</ecNumber>
    </recommendedName>
</protein>
<name>A0A1V9FZQ1_9BACT</name>
<reference evidence="19 20" key="1">
    <citation type="submission" date="2016-03" db="EMBL/GenBank/DDBJ databases">
        <title>Niastella vici sp. nov., isolated from farmland soil.</title>
        <authorList>
            <person name="Chen L."/>
            <person name="Wang D."/>
            <person name="Yang S."/>
            <person name="Wang G."/>
        </authorList>
    </citation>
    <scope>NUCLEOTIDE SEQUENCE [LARGE SCALE GENOMIC DNA]</scope>
    <source>
        <strain evidence="19 20">DJ57</strain>
    </source>
</reference>
<sequence length="913" mass="101133">MNLFTAFINNYFIMLPSNLEDVKTAWAIDHLDVIEKLRTDSEGGLSSAESARRLNIAGPNKIESGKKISPLVILINQFVSPFVLLLAIAAGLSFFFKEWLDGIAIIVVIVINAVVGFLMEFQAERSMDALRKLTTVPARVMRNGKLVEVPSEDLVPGDILFVEGGDMITADARLIKTSQLQTDESALTGESLPVEKNITSLPSDIQLAERTNMLYKGTFVAKGNGYAVVVNTGMSTELGSIAKMVQQAKQAATPLEKKIQSFSKKLIWITVALVIIVFIAGVLNGHELVAMLETSIALAVAAIPEGLPIVATLALAFGMLRMARHHVIVKKLSSVETLGGTNVICTDKTGTLTQNKIQTSFIQVNSSASRIDVDIPNISIRWHDDESITGHEAFEHLLRVAALCNTASYQYENNIEKESGDPLEVGLLKMVYASGKSVEEYRHQFTKADEIPFSSETKVMATLHLNSDQNYYIAAKGAVEELLAHCTSVLEGNDIIPFTEEKKKQWLMSAENRAQSGLRMLAFAFRNTNEKEKDLLHHLTLAGVIGFIDPLRPEISAAIEECKSAGIKVVMITGDHPATAKNIAQQLGLANQDDEVIHGRSMKPYKDLSEEDKNEWLKASVFARVNPGQKLDLVTLFQEKKMVVGMTGDGVNDAPALKKADIGIAMGLRGTQVAQEVADMILKDDAFSSIVLAIKQGRTIFDNIRKFVIFLLSCNLSELLIIATASIMNLHFQLFPLQILFINLVTDVLPALALGVTKSAPHIMQRRPYSSNIAIIDKKRWTAIFVYSAIISITTISAVLSSHEWLHSAERWNSELCNNILFYTLIFSQILHVFNMSFEKGVSFFKTEIFRNKYVWIAVAACILLTMFSYWIIPVRKVLVVTMYSWLDWAIVITASFISLILIQLSKKMNWMI</sequence>
<dbReference type="STRING" id="1703345.A3860_23005"/>
<keyword evidence="5" id="KW-1003">Cell membrane</keyword>
<dbReference type="PRINTS" id="PR00119">
    <property type="entry name" value="CATATPASE"/>
</dbReference>
<evidence type="ECO:0000256" key="1">
    <source>
        <dbReference type="ARBA" id="ARBA00004651"/>
    </source>
</evidence>
<dbReference type="InterPro" id="IPR059000">
    <property type="entry name" value="ATPase_P-type_domA"/>
</dbReference>
<comment type="catalytic activity">
    <reaction evidence="16">
        <text>Cu(+)(in) + ATP + H2O = Cu(+)(out) + ADP + phosphate + H(+)</text>
        <dbReference type="Rhea" id="RHEA:25792"/>
        <dbReference type="ChEBI" id="CHEBI:15377"/>
        <dbReference type="ChEBI" id="CHEBI:15378"/>
        <dbReference type="ChEBI" id="CHEBI:30616"/>
        <dbReference type="ChEBI" id="CHEBI:43474"/>
        <dbReference type="ChEBI" id="CHEBI:49552"/>
        <dbReference type="ChEBI" id="CHEBI:456216"/>
        <dbReference type="EC" id="7.2.2.8"/>
    </reaction>
</comment>
<keyword evidence="6 17" id="KW-0812">Transmembrane</keyword>
<keyword evidence="4" id="KW-0813">Transport</keyword>
<dbReference type="GO" id="GO:0005886">
    <property type="term" value="C:plasma membrane"/>
    <property type="evidence" value="ECO:0007669"/>
    <property type="project" value="UniProtKB-SubCell"/>
</dbReference>
<keyword evidence="20" id="KW-1185">Reference proteome</keyword>
<evidence type="ECO:0000256" key="9">
    <source>
        <dbReference type="ARBA" id="ARBA00022796"/>
    </source>
</evidence>
<dbReference type="Gene3D" id="3.40.1110.10">
    <property type="entry name" value="Calcium-transporting ATPase, cytoplasmic domain N"/>
    <property type="match status" value="1"/>
</dbReference>
<dbReference type="InterPro" id="IPR023214">
    <property type="entry name" value="HAD_sf"/>
</dbReference>
<dbReference type="GO" id="GO:0006883">
    <property type="term" value="P:intracellular sodium ion homeostasis"/>
    <property type="evidence" value="ECO:0007669"/>
    <property type="project" value="TreeGrafter"/>
</dbReference>
<comment type="similarity">
    <text evidence="2">Belongs to the cation transport ATPase (P-type) (TC 3.A.3) family. Type IIA subfamily.</text>
</comment>
<dbReference type="SFLD" id="SFLDS00003">
    <property type="entry name" value="Haloacid_Dehalogenase"/>
    <property type="match status" value="1"/>
</dbReference>
<keyword evidence="15 17" id="KW-0472">Membrane</keyword>
<dbReference type="SUPFAM" id="SSF81653">
    <property type="entry name" value="Calcium ATPase, transduction domain A"/>
    <property type="match status" value="1"/>
</dbReference>
<evidence type="ECO:0000256" key="13">
    <source>
        <dbReference type="ARBA" id="ARBA00023008"/>
    </source>
</evidence>
<dbReference type="GO" id="GO:0036376">
    <property type="term" value="P:sodium ion export across plasma membrane"/>
    <property type="evidence" value="ECO:0007669"/>
    <property type="project" value="TreeGrafter"/>
</dbReference>
<dbReference type="FunFam" id="3.40.50.1000:FF:000144">
    <property type="entry name" value="copper-transporting ATPase 1 isoform X2"/>
    <property type="match status" value="1"/>
</dbReference>
<dbReference type="InterPro" id="IPR018303">
    <property type="entry name" value="ATPase_P-typ_P_site"/>
</dbReference>
<dbReference type="SUPFAM" id="SSF81665">
    <property type="entry name" value="Calcium ATPase, transmembrane domain M"/>
    <property type="match status" value="1"/>
</dbReference>
<dbReference type="PANTHER" id="PTHR43294">
    <property type="entry name" value="SODIUM/POTASSIUM-TRANSPORTING ATPASE SUBUNIT ALPHA"/>
    <property type="match status" value="1"/>
</dbReference>
<evidence type="ECO:0000256" key="12">
    <source>
        <dbReference type="ARBA" id="ARBA00022989"/>
    </source>
</evidence>
<evidence type="ECO:0000313" key="19">
    <source>
        <dbReference type="EMBL" id="OQP63810.1"/>
    </source>
</evidence>
<dbReference type="InterPro" id="IPR050510">
    <property type="entry name" value="Cation_transp_ATPase_P-type"/>
</dbReference>
<dbReference type="InterPro" id="IPR004014">
    <property type="entry name" value="ATPase_P-typ_cation-transptr_N"/>
</dbReference>
<feature type="transmembrane region" description="Helical" evidence="17">
    <location>
        <begin position="266"/>
        <end position="284"/>
    </location>
</feature>
<dbReference type="Pfam" id="PF00690">
    <property type="entry name" value="Cation_ATPase_N"/>
    <property type="match status" value="1"/>
</dbReference>
<organism evidence="19 20">
    <name type="scientific">Niastella vici</name>
    <dbReference type="NCBI Taxonomy" id="1703345"/>
    <lineage>
        <taxon>Bacteria</taxon>
        <taxon>Pseudomonadati</taxon>
        <taxon>Bacteroidota</taxon>
        <taxon>Chitinophagia</taxon>
        <taxon>Chitinophagales</taxon>
        <taxon>Chitinophagaceae</taxon>
        <taxon>Niastella</taxon>
    </lineage>
</organism>
<dbReference type="InterPro" id="IPR023298">
    <property type="entry name" value="ATPase_P-typ_TM_dom_sf"/>
</dbReference>
<evidence type="ECO:0000256" key="10">
    <source>
        <dbReference type="ARBA" id="ARBA00022840"/>
    </source>
</evidence>
<evidence type="ECO:0000256" key="16">
    <source>
        <dbReference type="ARBA" id="ARBA00049289"/>
    </source>
</evidence>
<dbReference type="Gene3D" id="2.70.150.10">
    <property type="entry name" value="Calcium-transporting ATPase, cytoplasmic transduction domain A"/>
    <property type="match status" value="1"/>
</dbReference>
<feature type="transmembrane region" description="Helical" evidence="17">
    <location>
        <begin position="820"/>
        <end position="838"/>
    </location>
</feature>
<evidence type="ECO:0000256" key="14">
    <source>
        <dbReference type="ARBA" id="ARBA00023065"/>
    </source>
</evidence>
<dbReference type="InterPro" id="IPR023299">
    <property type="entry name" value="ATPase_P-typ_cyto_dom_N"/>
</dbReference>